<organism evidence="2 3">
    <name type="scientific">Clavelina lepadiformis</name>
    <name type="common">Light-bulb sea squirt</name>
    <name type="synonym">Ascidia lepadiformis</name>
    <dbReference type="NCBI Taxonomy" id="159417"/>
    <lineage>
        <taxon>Eukaryota</taxon>
        <taxon>Metazoa</taxon>
        <taxon>Chordata</taxon>
        <taxon>Tunicata</taxon>
        <taxon>Ascidiacea</taxon>
        <taxon>Aplousobranchia</taxon>
        <taxon>Clavelinidae</taxon>
        <taxon>Clavelina</taxon>
    </lineage>
</organism>
<evidence type="ECO:0000313" key="3">
    <source>
        <dbReference type="Proteomes" id="UP001642483"/>
    </source>
</evidence>
<keyword evidence="3" id="KW-1185">Reference proteome</keyword>
<evidence type="ECO:0000313" key="2">
    <source>
        <dbReference type="EMBL" id="CAK8675159.1"/>
    </source>
</evidence>
<evidence type="ECO:0000256" key="1">
    <source>
        <dbReference type="SAM" id="MobiDB-lite"/>
    </source>
</evidence>
<dbReference type="EMBL" id="CAWYQH010000013">
    <property type="protein sequence ID" value="CAK8675159.1"/>
    <property type="molecule type" value="Genomic_DNA"/>
</dbReference>
<feature type="region of interest" description="Disordered" evidence="1">
    <location>
        <begin position="35"/>
        <end position="59"/>
    </location>
</feature>
<accession>A0ABP0F629</accession>
<protein>
    <submittedName>
        <fullName evidence="2">Uncharacterized protein</fullName>
    </submittedName>
</protein>
<comment type="caution">
    <text evidence="2">The sequence shown here is derived from an EMBL/GenBank/DDBJ whole genome shotgun (WGS) entry which is preliminary data.</text>
</comment>
<name>A0ABP0F629_CLALP</name>
<sequence>MAEMHWEARRKQTVLDRAFDVQDKWKTKFMMSATTSPAPSFESIGSHLDRASLPPSRRQITDDEMREKVRTDHLRSYSAKLPNRYSSLNYTQQW</sequence>
<gene>
    <name evidence="2" type="ORF">CVLEPA_LOCUS4769</name>
</gene>
<dbReference type="Proteomes" id="UP001642483">
    <property type="component" value="Unassembled WGS sequence"/>
</dbReference>
<proteinExistence type="predicted"/>
<reference evidence="2 3" key="1">
    <citation type="submission" date="2024-02" db="EMBL/GenBank/DDBJ databases">
        <authorList>
            <person name="Daric V."/>
            <person name="Darras S."/>
        </authorList>
    </citation>
    <scope>NUCLEOTIDE SEQUENCE [LARGE SCALE GENOMIC DNA]</scope>
</reference>